<evidence type="ECO:0000313" key="3">
    <source>
        <dbReference type="Proteomes" id="UP000183975"/>
    </source>
</evidence>
<dbReference type="RefSeq" id="WP_072848420.1">
    <property type="nucleotide sequence ID" value="NZ_FRAH01000004.1"/>
</dbReference>
<sequence length="183" mass="21249">MGISLSHARYEEIKQIIVDLFVKYDVSCVPVNGFELATKMGIKVIPYSAIPESKRWLLLKKSEDGFSVEKNIGEWYIYYNDKKDYGRINNTIMHEIGHIVLDHSEDSELAEKEVKFFAKYALVPPVLVHKLELDNPMDIADIFEVSFEAACYAYSYYKKWLQYGSSEYTKYELTLLDLFQGIS</sequence>
<gene>
    <name evidence="2" type="ORF">SAMN02745138_00326</name>
</gene>
<evidence type="ECO:0000313" key="2">
    <source>
        <dbReference type="EMBL" id="SHJ68199.1"/>
    </source>
</evidence>
<proteinExistence type="predicted"/>
<dbReference type="Pfam" id="PF06114">
    <property type="entry name" value="Peptidase_M78"/>
    <property type="match status" value="1"/>
</dbReference>
<dbReference type="EMBL" id="FRAH01000004">
    <property type="protein sequence ID" value="SHJ68199.1"/>
    <property type="molecule type" value="Genomic_DNA"/>
</dbReference>
<evidence type="ECO:0000259" key="1">
    <source>
        <dbReference type="Pfam" id="PF06114"/>
    </source>
</evidence>
<organism evidence="2 3">
    <name type="scientific">Anaerotignum lactatifermentans DSM 14214</name>
    <dbReference type="NCBI Taxonomy" id="1121323"/>
    <lineage>
        <taxon>Bacteria</taxon>
        <taxon>Bacillati</taxon>
        <taxon>Bacillota</taxon>
        <taxon>Clostridia</taxon>
        <taxon>Lachnospirales</taxon>
        <taxon>Anaerotignaceae</taxon>
        <taxon>Anaerotignum</taxon>
    </lineage>
</organism>
<dbReference type="Proteomes" id="UP000183975">
    <property type="component" value="Unassembled WGS sequence"/>
</dbReference>
<feature type="domain" description="IrrE N-terminal-like" evidence="1">
    <location>
        <begin position="60"/>
        <end position="153"/>
    </location>
</feature>
<name>A0A1M6LAP5_9FIRM</name>
<reference evidence="2 3" key="1">
    <citation type="submission" date="2016-11" db="EMBL/GenBank/DDBJ databases">
        <authorList>
            <person name="Jaros S."/>
            <person name="Januszkiewicz K."/>
            <person name="Wedrychowicz H."/>
        </authorList>
    </citation>
    <scope>NUCLEOTIDE SEQUENCE [LARGE SCALE GENOMIC DNA]</scope>
    <source>
        <strain evidence="2 3">DSM 14214</strain>
    </source>
</reference>
<dbReference type="OrthoDB" id="9816277at2"/>
<dbReference type="Gene3D" id="1.10.10.2910">
    <property type="match status" value="1"/>
</dbReference>
<keyword evidence="3" id="KW-1185">Reference proteome</keyword>
<dbReference type="AlphaFoldDB" id="A0A1M6LAP5"/>
<accession>A0A1M6LAP5</accession>
<dbReference type="InterPro" id="IPR010359">
    <property type="entry name" value="IrrE_HExxH"/>
</dbReference>
<protein>
    <recommendedName>
        <fullName evidence="1">IrrE N-terminal-like domain-containing protein</fullName>
    </recommendedName>
</protein>